<evidence type="ECO:0008006" key="5">
    <source>
        <dbReference type="Google" id="ProtNLM"/>
    </source>
</evidence>
<dbReference type="AlphaFoldDB" id="A0A7X0HTP5"/>
<keyword evidence="2" id="KW-0732">Signal</keyword>
<dbReference type="SUPFAM" id="SSF160387">
    <property type="entry name" value="NosL/MerB-like"/>
    <property type="match status" value="1"/>
</dbReference>
<name>A0A7X0HTP5_9BACI</name>
<accession>A0A7X0HTP5</accession>
<keyword evidence="4" id="KW-1185">Reference proteome</keyword>
<feature type="region of interest" description="Disordered" evidence="1">
    <location>
        <begin position="193"/>
        <end position="212"/>
    </location>
</feature>
<evidence type="ECO:0000313" key="3">
    <source>
        <dbReference type="EMBL" id="MBB6446677.1"/>
    </source>
</evidence>
<dbReference type="InterPro" id="IPR008719">
    <property type="entry name" value="N2O_reductase_NosL"/>
</dbReference>
<dbReference type="Pfam" id="PF05573">
    <property type="entry name" value="NosL"/>
    <property type="match status" value="1"/>
</dbReference>
<dbReference type="PANTHER" id="PTHR41247:SF1">
    <property type="entry name" value="HTH-TYPE TRANSCRIPTIONAL REPRESSOR YCNK"/>
    <property type="match status" value="1"/>
</dbReference>
<organism evidence="3 4">
    <name type="scientific">Bacillus benzoevorans</name>
    <dbReference type="NCBI Taxonomy" id="1456"/>
    <lineage>
        <taxon>Bacteria</taxon>
        <taxon>Bacillati</taxon>
        <taxon>Bacillota</taxon>
        <taxon>Bacilli</taxon>
        <taxon>Bacillales</taxon>
        <taxon>Bacillaceae</taxon>
        <taxon>Bacillus</taxon>
    </lineage>
</organism>
<comment type="caution">
    <text evidence="3">The sequence shown here is derived from an EMBL/GenBank/DDBJ whole genome shotgun (WGS) entry which is preliminary data.</text>
</comment>
<sequence>MKKFLLFCLSAMLVAFFAGCSAKDSATEDKNEKTAATTETKTAKTGENKEAVTEAEHSPLEVQADTVCDSCNMKVYEKDHKFGVFSAQGVTQDGKNVFFDDIGCLLNYERKNGEALAAEWIRDYETLEWTEQDKSVPVKTNLESPMKWGYIMFDTKEKAEAFAADEANSALVPEITEWTVVDNAANGRFQMKMQAQKQAQQGQEMDQMQMGH</sequence>
<evidence type="ECO:0000313" key="4">
    <source>
        <dbReference type="Proteomes" id="UP000531594"/>
    </source>
</evidence>
<dbReference type="RefSeq" id="WP_184527887.1">
    <property type="nucleotide sequence ID" value="NZ_JACHGK010000012.1"/>
</dbReference>
<gene>
    <name evidence="3" type="ORF">HNR53_003337</name>
</gene>
<feature type="signal peptide" evidence="2">
    <location>
        <begin position="1"/>
        <end position="22"/>
    </location>
</feature>
<evidence type="ECO:0000256" key="1">
    <source>
        <dbReference type="SAM" id="MobiDB-lite"/>
    </source>
</evidence>
<proteinExistence type="predicted"/>
<feature type="compositionally biased region" description="Basic and acidic residues" evidence="1">
    <location>
        <begin position="41"/>
        <end position="52"/>
    </location>
</feature>
<reference evidence="3 4" key="1">
    <citation type="submission" date="2020-08" db="EMBL/GenBank/DDBJ databases">
        <title>Genomic Encyclopedia of Type Strains, Phase IV (KMG-IV): sequencing the most valuable type-strain genomes for metagenomic binning, comparative biology and taxonomic classification.</title>
        <authorList>
            <person name="Goeker M."/>
        </authorList>
    </citation>
    <scope>NUCLEOTIDE SEQUENCE [LARGE SCALE GENOMIC DNA]</scope>
    <source>
        <strain evidence="3 4">DSM 5391</strain>
    </source>
</reference>
<dbReference type="PROSITE" id="PS51257">
    <property type="entry name" value="PROKAR_LIPOPROTEIN"/>
    <property type="match status" value="1"/>
</dbReference>
<feature type="chain" id="PRO_5039048571" description="NosL" evidence="2">
    <location>
        <begin position="23"/>
        <end position="212"/>
    </location>
</feature>
<dbReference type="PANTHER" id="PTHR41247">
    <property type="entry name" value="HTH-TYPE TRANSCRIPTIONAL REPRESSOR YCNK"/>
    <property type="match status" value="1"/>
</dbReference>
<protein>
    <recommendedName>
        <fullName evidence="5">NosL</fullName>
    </recommendedName>
</protein>
<feature type="region of interest" description="Disordered" evidence="1">
    <location>
        <begin position="28"/>
        <end position="52"/>
    </location>
</feature>
<dbReference type="EMBL" id="JACHGK010000012">
    <property type="protein sequence ID" value="MBB6446677.1"/>
    <property type="molecule type" value="Genomic_DNA"/>
</dbReference>
<evidence type="ECO:0000256" key="2">
    <source>
        <dbReference type="SAM" id="SignalP"/>
    </source>
</evidence>
<dbReference type="Proteomes" id="UP000531594">
    <property type="component" value="Unassembled WGS sequence"/>
</dbReference>